<protein>
    <submittedName>
        <fullName evidence="1">Uncharacterized protein</fullName>
    </submittedName>
</protein>
<sequence>MSPFERLIRNPHGSSYVESLCLMDEVWRMEERKETLLMVVMKQVELLEKLDKLSRQESEKSSSSRIKRMLEVMLELVVSTESRILILGIIACPSDTL</sequence>
<dbReference type="EMBL" id="JACEIK010000424">
    <property type="protein sequence ID" value="MCD7456790.1"/>
    <property type="molecule type" value="Genomic_DNA"/>
</dbReference>
<evidence type="ECO:0000313" key="1">
    <source>
        <dbReference type="EMBL" id="MCD7456790.1"/>
    </source>
</evidence>
<accession>A0ABS8SDA1</accession>
<gene>
    <name evidence="1" type="ORF">HAX54_033172</name>
</gene>
<proteinExistence type="predicted"/>
<dbReference type="Proteomes" id="UP000823775">
    <property type="component" value="Unassembled WGS sequence"/>
</dbReference>
<name>A0ABS8SDA1_DATST</name>
<evidence type="ECO:0000313" key="2">
    <source>
        <dbReference type="Proteomes" id="UP000823775"/>
    </source>
</evidence>
<organism evidence="1 2">
    <name type="scientific">Datura stramonium</name>
    <name type="common">Jimsonweed</name>
    <name type="synonym">Common thornapple</name>
    <dbReference type="NCBI Taxonomy" id="4076"/>
    <lineage>
        <taxon>Eukaryota</taxon>
        <taxon>Viridiplantae</taxon>
        <taxon>Streptophyta</taxon>
        <taxon>Embryophyta</taxon>
        <taxon>Tracheophyta</taxon>
        <taxon>Spermatophyta</taxon>
        <taxon>Magnoliopsida</taxon>
        <taxon>eudicotyledons</taxon>
        <taxon>Gunneridae</taxon>
        <taxon>Pentapetalae</taxon>
        <taxon>asterids</taxon>
        <taxon>lamiids</taxon>
        <taxon>Solanales</taxon>
        <taxon>Solanaceae</taxon>
        <taxon>Solanoideae</taxon>
        <taxon>Datureae</taxon>
        <taxon>Datura</taxon>
    </lineage>
</organism>
<keyword evidence="2" id="KW-1185">Reference proteome</keyword>
<comment type="caution">
    <text evidence="1">The sequence shown here is derived from an EMBL/GenBank/DDBJ whole genome shotgun (WGS) entry which is preliminary data.</text>
</comment>
<reference evidence="1 2" key="1">
    <citation type="journal article" date="2021" name="BMC Genomics">
        <title>Datura genome reveals duplications of psychoactive alkaloid biosynthetic genes and high mutation rate following tissue culture.</title>
        <authorList>
            <person name="Rajewski A."/>
            <person name="Carter-House D."/>
            <person name="Stajich J."/>
            <person name="Litt A."/>
        </authorList>
    </citation>
    <scope>NUCLEOTIDE SEQUENCE [LARGE SCALE GENOMIC DNA]</scope>
    <source>
        <strain evidence="1">AR-01</strain>
    </source>
</reference>